<keyword evidence="2" id="KW-1185">Reference proteome</keyword>
<evidence type="ECO:0000313" key="2">
    <source>
        <dbReference type="Proteomes" id="UP000004508"/>
    </source>
</evidence>
<reference evidence="1 2" key="1">
    <citation type="journal article" date="2011" name="Stand. Genomic Sci.">
        <title>Non-contiguous finished genome sequence and contextual data of the filamentous soil bacterium Ktedonobacter racemifer type strain (SOSP1-21).</title>
        <authorList>
            <person name="Chang Y.J."/>
            <person name="Land M."/>
            <person name="Hauser L."/>
            <person name="Chertkov O."/>
            <person name="Del Rio T.G."/>
            <person name="Nolan M."/>
            <person name="Copeland A."/>
            <person name="Tice H."/>
            <person name="Cheng J.F."/>
            <person name="Lucas S."/>
            <person name="Han C."/>
            <person name="Goodwin L."/>
            <person name="Pitluck S."/>
            <person name="Ivanova N."/>
            <person name="Ovchinikova G."/>
            <person name="Pati A."/>
            <person name="Chen A."/>
            <person name="Palaniappan K."/>
            <person name="Mavromatis K."/>
            <person name="Liolios K."/>
            <person name="Brettin T."/>
            <person name="Fiebig A."/>
            <person name="Rohde M."/>
            <person name="Abt B."/>
            <person name="Goker M."/>
            <person name="Detter J.C."/>
            <person name="Woyke T."/>
            <person name="Bristow J."/>
            <person name="Eisen J.A."/>
            <person name="Markowitz V."/>
            <person name="Hugenholtz P."/>
            <person name="Kyrpides N.C."/>
            <person name="Klenk H.P."/>
            <person name="Lapidus A."/>
        </authorList>
    </citation>
    <scope>NUCLEOTIDE SEQUENCE [LARGE SCALE GENOMIC DNA]</scope>
    <source>
        <strain evidence="2">DSM 44963</strain>
    </source>
</reference>
<dbReference type="Gene3D" id="3.90.79.10">
    <property type="entry name" value="Nucleoside Triphosphate Pyrophosphohydrolase"/>
    <property type="match status" value="1"/>
</dbReference>
<dbReference type="EMBL" id="ADVG01000004">
    <property type="protein sequence ID" value="EFH81562.1"/>
    <property type="molecule type" value="Genomic_DNA"/>
</dbReference>
<dbReference type="InterPro" id="IPR015797">
    <property type="entry name" value="NUDIX_hydrolase-like_dom_sf"/>
</dbReference>
<name>D6U4Y2_KTERA</name>
<dbReference type="GO" id="GO:0016787">
    <property type="term" value="F:hydrolase activity"/>
    <property type="evidence" value="ECO:0007669"/>
    <property type="project" value="UniProtKB-KW"/>
</dbReference>
<proteinExistence type="predicted"/>
<dbReference type="AlphaFoldDB" id="D6U4Y2"/>
<organism evidence="1 2">
    <name type="scientific">Ktedonobacter racemifer DSM 44963</name>
    <dbReference type="NCBI Taxonomy" id="485913"/>
    <lineage>
        <taxon>Bacteria</taxon>
        <taxon>Bacillati</taxon>
        <taxon>Chloroflexota</taxon>
        <taxon>Ktedonobacteria</taxon>
        <taxon>Ktedonobacterales</taxon>
        <taxon>Ktedonobacteraceae</taxon>
        <taxon>Ktedonobacter</taxon>
    </lineage>
</organism>
<accession>D6U4Y2</accession>
<protein>
    <submittedName>
        <fullName evidence="1">NUDIX hydrolase</fullName>
    </submittedName>
</protein>
<dbReference type="eggNOG" id="COG0494">
    <property type="taxonomic scope" value="Bacteria"/>
</dbReference>
<dbReference type="RefSeq" id="WP_007919015.1">
    <property type="nucleotide sequence ID" value="NZ_ADVG01000004.1"/>
</dbReference>
<gene>
    <name evidence="1" type="ORF">Krac_2294</name>
</gene>
<evidence type="ECO:0000313" key="1">
    <source>
        <dbReference type="EMBL" id="EFH81562.1"/>
    </source>
</evidence>
<sequence>MQHTTQIITAGVYVNVAGYFPFLVGPTKSGQALAVFRLGGHREGQETGWECAAREAYEEASLRIIPREAPATYWVDSTDPEIAHPGTWPMQATDGVAPILVTSRDNGTITPMYLAHAYDEPQPQNEAKALLLLSPTDIAYITTSSVTLEQYLARGGKAIFRADLPQHLPLKPFLQLHWLHKLLQMHPEIADE</sequence>
<dbReference type="STRING" id="485913.Krac_2294"/>
<dbReference type="Proteomes" id="UP000004508">
    <property type="component" value="Unassembled WGS sequence"/>
</dbReference>
<dbReference type="SUPFAM" id="SSF55811">
    <property type="entry name" value="Nudix"/>
    <property type="match status" value="1"/>
</dbReference>
<comment type="caution">
    <text evidence="1">The sequence shown here is derived from an EMBL/GenBank/DDBJ whole genome shotgun (WGS) entry which is preliminary data.</text>
</comment>
<dbReference type="InParanoid" id="D6U4Y2"/>
<dbReference type="OrthoDB" id="154707at2"/>
<keyword evidence="1" id="KW-0378">Hydrolase</keyword>